<dbReference type="AlphaFoldDB" id="A0A173LYC3"/>
<proteinExistence type="predicted"/>
<gene>
    <name evidence="2" type="ORF">AUMI_113310</name>
</gene>
<sequence>MKLSKRQGVILGGATALLLILTFFIGVGINNALFSASGFVNQYLSALARHDAASALSMPGVADSLPEDVDKTLLRGTALGQLSDISITDVQGNDEKTTVTASYTLGGKKTSGTFVLTRLGNTFGVFESWAFAEPPLARAKVSVWHDAAFSVGDSGQIDLRSTPTGKDATVWGGTGTFVLFAPGNYVFDHTSTWLTAKKVVLDVASPGETAEVVVDVQANKAFNKRVQKEVNDYLDECVKQQVLQPTGCPFGYQTGNRIVGEPSWEVVEYPVIDVQPGETTWQVTNAVGKMRITGEVQSLYDGSITPLDQTVDAVINISITIRSDGNLAIVLT</sequence>
<name>A0A173LYC3_9MICO</name>
<dbReference type="KEGG" id="amin:AUMI_113310"/>
<feature type="transmembrane region" description="Helical" evidence="1">
    <location>
        <begin position="9"/>
        <end position="29"/>
    </location>
</feature>
<keyword evidence="1" id="KW-1133">Transmembrane helix</keyword>
<dbReference type="Proteomes" id="UP000243847">
    <property type="component" value="Chromosome sequence1"/>
</dbReference>
<evidence type="ECO:0000313" key="2">
    <source>
        <dbReference type="EMBL" id="BAU99873.1"/>
    </source>
</evidence>
<accession>A0A173LYC3</accession>
<organism evidence="2 3">
    <name type="scientific">Aurantimicrobium minutum</name>
    <dbReference type="NCBI Taxonomy" id="708131"/>
    <lineage>
        <taxon>Bacteria</taxon>
        <taxon>Bacillati</taxon>
        <taxon>Actinomycetota</taxon>
        <taxon>Actinomycetes</taxon>
        <taxon>Micrococcales</taxon>
        <taxon>Microbacteriaceae</taxon>
        <taxon>Aurantimicrobium</taxon>
    </lineage>
</organism>
<protein>
    <submittedName>
        <fullName evidence="2">Uncharacterized protein</fullName>
    </submittedName>
</protein>
<reference evidence="2 3" key="1">
    <citation type="journal article" date="2016" name="Genome Announc.">
        <title>Complete Genome Sequence of Aurantimicrobium minutum Type Strain KNCT, a Planktonic Ultramicrobacterium Isolated from River Water.</title>
        <authorList>
            <person name="Nakai R."/>
            <person name="Fujisawa T."/>
            <person name="Nakamura Y."/>
            <person name="Nishide H."/>
            <person name="Uchiyama I."/>
            <person name="Baba T."/>
            <person name="Toyoda A."/>
            <person name="Fujiyama A."/>
            <person name="Naganuma T."/>
            <person name="Niki H."/>
        </authorList>
    </citation>
    <scope>NUCLEOTIDE SEQUENCE [LARGE SCALE GENOMIC DNA]</scope>
    <source>
        <strain evidence="2 3">KNC</strain>
    </source>
</reference>
<evidence type="ECO:0000256" key="1">
    <source>
        <dbReference type="SAM" id="Phobius"/>
    </source>
</evidence>
<keyword evidence="1" id="KW-0812">Transmembrane</keyword>
<dbReference type="EMBL" id="AP017457">
    <property type="protein sequence ID" value="BAU99873.1"/>
    <property type="molecule type" value="Genomic_DNA"/>
</dbReference>
<evidence type="ECO:0000313" key="3">
    <source>
        <dbReference type="Proteomes" id="UP000243847"/>
    </source>
</evidence>
<keyword evidence="1" id="KW-0472">Membrane</keyword>